<evidence type="ECO:0000313" key="2">
    <source>
        <dbReference type="EMBL" id="KCW88288.1"/>
    </source>
</evidence>
<reference evidence="2" key="1">
    <citation type="submission" date="2013-07" db="EMBL/GenBank/DDBJ databases">
        <title>The genome of Eucalyptus grandis.</title>
        <authorList>
            <person name="Schmutz J."/>
            <person name="Hayes R."/>
            <person name="Myburg A."/>
            <person name="Tuskan G."/>
            <person name="Grattapaglia D."/>
            <person name="Rokhsar D.S."/>
        </authorList>
    </citation>
    <scope>NUCLEOTIDE SEQUENCE</scope>
    <source>
        <tissue evidence="2">Leaf extractions</tissue>
    </source>
</reference>
<organism evidence="2">
    <name type="scientific">Eucalyptus grandis</name>
    <name type="common">Flooded gum</name>
    <dbReference type="NCBI Taxonomy" id="71139"/>
    <lineage>
        <taxon>Eukaryota</taxon>
        <taxon>Viridiplantae</taxon>
        <taxon>Streptophyta</taxon>
        <taxon>Embryophyta</taxon>
        <taxon>Tracheophyta</taxon>
        <taxon>Spermatophyta</taxon>
        <taxon>Magnoliopsida</taxon>
        <taxon>eudicotyledons</taxon>
        <taxon>Gunneridae</taxon>
        <taxon>Pentapetalae</taxon>
        <taxon>rosids</taxon>
        <taxon>malvids</taxon>
        <taxon>Myrtales</taxon>
        <taxon>Myrtaceae</taxon>
        <taxon>Myrtoideae</taxon>
        <taxon>Eucalypteae</taxon>
        <taxon>Eucalyptus</taxon>
    </lineage>
</organism>
<protein>
    <submittedName>
        <fullName evidence="2">Uncharacterized protein</fullName>
    </submittedName>
</protein>
<gene>
    <name evidence="2" type="ORF">EUGRSUZ_A00671</name>
</gene>
<dbReference type="EMBL" id="KK198753">
    <property type="protein sequence ID" value="KCW88288.1"/>
    <property type="molecule type" value="Genomic_DNA"/>
</dbReference>
<keyword evidence="1" id="KW-1133">Transmembrane helix</keyword>
<keyword evidence="1" id="KW-0812">Transmembrane</keyword>
<dbReference type="AlphaFoldDB" id="A0A059DC04"/>
<dbReference type="InParanoid" id="A0A059DC04"/>
<proteinExistence type="predicted"/>
<dbReference type="Gramene" id="KCW88288">
    <property type="protein sequence ID" value="KCW88288"/>
    <property type="gene ID" value="EUGRSUZ_A00671"/>
</dbReference>
<name>A0A059DC04_EUCGR</name>
<sequence length="81" mass="10062">MVMKPYTRKKRSRLFMDFSFNVVLGFTSFYLFICPLSVGLWWEYQYNRWLCYIFHKDRFSNVKKYEVKELLHLMSSPSLYH</sequence>
<evidence type="ECO:0000256" key="1">
    <source>
        <dbReference type="SAM" id="Phobius"/>
    </source>
</evidence>
<feature type="transmembrane region" description="Helical" evidence="1">
    <location>
        <begin position="20"/>
        <end position="42"/>
    </location>
</feature>
<keyword evidence="1" id="KW-0472">Membrane</keyword>
<accession>A0A059DC04</accession>